<reference evidence="2" key="1">
    <citation type="journal article" date="2023" name="Insect Mol. Biol.">
        <title>Genome sequencing provides insights into the evolution of gene families encoding plant cell wall-degrading enzymes in longhorned beetles.</title>
        <authorList>
            <person name="Shin N.R."/>
            <person name="Okamura Y."/>
            <person name="Kirsch R."/>
            <person name="Pauchet Y."/>
        </authorList>
    </citation>
    <scope>NUCLEOTIDE SEQUENCE</scope>
    <source>
        <strain evidence="2">MMC_N1</strain>
    </source>
</reference>
<accession>A0ABQ9JCQ9</accession>
<name>A0ABQ9JCQ9_9CUCU</name>
<keyword evidence="1" id="KW-0732">Signal</keyword>
<dbReference type="EMBL" id="JAPWTJ010000773">
    <property type="protein sequence ID" value="KAJ8975735.1"/>
    <property type="molecule type" value="Genomic_DNA"/>
</dbReference>
<comment type="caution">
    <text evidence="2">The sequence shown here is derived from an EMBL/GenBank/DDBJ whole genome shotgun (WGS) entry which is preliminary data.</text>
</comment>
<organism evidence="2 3">
    <name type="scientific">Molorchus minor</name>
    <dbReference type="NCBI Taxonomy" id="1323400"/>
    <lineage>
        <taxon>Eukaryota</taxon>
        <taxon>Metazoa</taxon>
        <taxon>Ecdysozoa</taxon>
        <taxon>Arthropoda</taxon>
        <taxon>Hexapoda</taxon>
        <taxon>Insecta</taxon>
        <taxon>Pterygota</taxon>
        <taxon>Neoptera</taxon>
        <taxon>Endopterygota</taxon>
        <taxon>Coleoptera</taxon>
        <taxon>Polyphaga</taxon>
        <taxon>Cucujiformia</taxon>
        <taxon>Chrysomeloidea</taxon>
        <taxon>Cerambycidae</taxon>
        <taxon>Lamiinae</taxon>
        <taxon>Monochamini</taxon>
        <taxon>Molorchus</taxon>
    </lineage>
</organism>
<evidence type="ECO:0000313" key="3">
    <source>
        <dbReference type="Proteomes" id="UP001162164"/>
    </source>
</evidence>
<gene>
    <name evidence="2" type="ORF">NQ317_016508</name>
</gene>
<protein>
    <submittedName>
        <fullName evidence="2">Uncharacterized protein</fullName>
    </submittedName>
</protein>
<dbReference type="Proteomes" id="UP001162164">
    <property type="component" value="Unassembled WGS sequence"/>
</dbReference>
<proteinExistence type="predicted"/>
<feature type="chain" id="PRO_5046498776" evidence="1">
    <location>
        <begin position="27"/>
        <end position="178"/>
    </location>
</feature>
<evidence type="ECO:0000256" key="1">
    <source>
        <dbReference type="SAM" id="SignalP"/>
    </source>
</evidence>
<sequence length="178" mass="20251">MQILVCRTHHPTHFLLLIKVVHVLIGSNLEKWVKKLPNFRDYQIQKNVQAIVFEDHVQLYMLTQGRASMTGLKCHGGWKSASVAEGYIADLKRNKMATAKKVINQIDPNLLNSFADHCITNIHFPDYKKTKLLHNERKGKRLDLLEALEINKAKLNKKTATNDQTDFGISPLIKAAIA</sequence>
<keyword evidence="3" id="KW-1185">Reference proteome</keyword>
<feature type="signal peptide" evidence="1">
    <location>
        <begin position="1"/>
        <end position="26"/>
    </location>
</feature>
<evidence type="ECO:0000313" key="2">
    <source>
        <dbReference type="EMBL" id="KAJ8975735.1"/>
    </source>
</evidence>